<dbReference type="EMBL" id="AMYD01004348">
    <property type="protein sequence ID" value="EQB43309.1"/>
    <property type="molecule type" value="Genomic_DNA"/>
</dbReference>
<evidence type="ECO:0000313" key="1">
    <source>
        <dbReference type="EMBL" id="EQB43309.1"/>
    </source>
</evidence>
<gene>
    <name evidence="1" type="ORF">CGLO_18046</name>
</gene>
<dbReference type="AlphaFoldDB" id="T0JV83"/>
<organism evidence="1 2">
    <name type="scientific">Colletotrichum gloeosporioides (strain Cg-14)</name>
    <name type="common">Anthracnose fungus</name>
    <name type="synonym">Glomerella cingulata</name>
    <dbReference type="NCBI Taxonomy" id="1237896"/>
    <lineage>
        <taxon>Eukaryota</taxon>
        <taxon>Fungi</taxon>
        <taxon>Dikarya</taxon>
        <taxon>Ascomycota</taxon>
        <taxon>Pezizomycotina</taxon>
        <taxon>Sordariomycetes</taxon>
        <taxon>Hypocreomycetidae</taxon>
        <taxon>Glomerellales</taxon>
        <taxon>Glomerellaceae</taxon>
        <taxon>Colletotrichum</taxon>
        <taxon>Colletotrichum gloeosporioides species complex</taxon>
    </lineage>
</organism>
<dbReference type="HOGENOM" id="CLU_1626910_0_0_1"/>
<comment type="caution">
    <text evidence="1">The sequence shown here is derived from an EMBL/GenBank/DDBJ whole genome shotgun (WGS) entry which is preliminary data.</text>
</comment>
<sequence length="163" mass="18753">MDAGDAHLSSSSIWNTALDIREAEPYRTGGLVPSWIRGSLTTSAPVSRPPTTRGHRLAHRTIIYLLCIRLRYLRRLTRLTRLITRHRRLLSRHIINSSSRRHILLAQPSLITLLTRPSNIPTSDDTMSKSLRTRRCRNTIDTRPRPHLRIRPTTLSLRETQVA</sequence>
<evidence type="ECO:0000313" key="2">
    <source>
        <dbReference type="Proteomes" id="UP000015530"/>
    </source>
</evidence>
<reference evidence="2" key="1">
    <citation type="journal article" date="2013" name="Mol. Plant Microbe Interact.">
        <title>Global aspects of pacC regulation of pathogenicity genes in Colletotrichum gloeosporioides as revealed by transcriptome analysis.</title>
        <authorList>
            <person name="Alkan N."/>
            <person name="Meng X."/>
            <person name="Friedlander G."/>
            <person name="Reuveni E."/>
            <person name="Sukno S."/>
            <person name="Sherman A."/>
            <person name="Thon M."/>
            <person name="Fluhr R."/>
            <person name="Prusky D."/>
        </authorList>
    </citation>
    <scope>NUCLEOTIDE SEQUENCE [LARGE SCALE GENOMIC DNA]</scope>
    <source>
        <strain evidence="2">Cg-14</strain>
    </source>
</reference>
<proteinExistence type="predicted"/>
<accession>T0JV83</accession>
<protein>
    <submittedName>
        <fullName evidence="1">Uncharacterized protein</fullName>
    </submittedName>
</protein>
<name>T0JV83_COLGC</name>
<dbReference type="Proteomes" id="UP000015530">
    <property type="component" value="Unassembled WGS sequence"/>
</dbReference>